<feature type="domain" description="C2H2-type" evidence="6">
    <location>
        <begin position="109"/>
        <end position="138"/>
    </location>
</feature>
<evidence type="ECO:0000256" key="4">
    <source>
        <dbReference type="ARBA" id="ARBA00022833"/>
    </source>
</evidence>
<keyword evidence="4" id="KW-0862">Zinc</keyword>
<dbReference type="InterPro" id="IPR013087">
    <property type="entry name" value="Znf_C2H2_type"/>
</dbReference>
<dbReference type="PANTHER" id="PTHR24408">
    <property type="entry name" value="ZINC FINGER PROTEIN"/>
    <property type="match status" value="1"/>
</dbReference>
<gene>
    <name evidence="7" type="ORF">FA15DRAFT_756650</name>
</gene>
<accession>A0A5C3KUG9</accession>
<keyword evidence="2" id="KW-0677">Repeat</keyword>
<name>A0A5C3KUG9_COPMA</name>
<evidence type="ECO:0000259" key="6">
    <source>
        <dbReference type="PROSITE" id="PS50157"/>
    </source>
</evidence>
<dbReference type="GO" id="GO:0008270">
    <property type="term" value="F:zinc ion binding"/>
    <property type="evidence" value="ECO:0007669"/>
    <property type="project" value="UniProtKB-KW"/>
</dbReference>
<organism evidence="7 8">
    <name type="scientific">Coprinopsis marcescibilis</name>
    <name type="common">Agaric fungus</name>
    <name type="synonym">Psathyrella marcescibilis</name>
    <dbReference type="NCBI Taxonomy" id="230819"/>
    <lineage>
        <taxon>Eukaryota</taxon>
        <taxon>Fungi</taxon>
        <taxon>Dikarya</taxon>
        <taxon>Basidiomycota</taxon>
        <taxon>Agaricomycotina</taxon>
        <taxon>Agaricomycetes</taxon>
        <taxon>Agaricomycetidae</taxon>
        <taxon>Agaricales</taxon>
        <taxon>Agaricineae</taxon>
        <taxon>Psathyrellaceae</taxon>
        <taxon>Coprinopsis</taxon>
    </lineage>
</organism>
<feature type="domain" description="C2H2-type" evidence="6">
    <location>
        <begin position="5"/>
        <end position="30"/>
    </location>
</feature>
<dbReference type="GO" id="GO:0000981">
    <property type="term" value="F:DNA-binding transcription factor activity, RNA polymerase II-specific"/>
    <property type="evidence" value="ECO:0007669"/>
    <property type="project" value="TreeGrafter"/>
</dbReference>
<evidence type="ECO:0000313" key="8">
    <source>
        <dbReference type="Proteomes" id="UP000307440"/>
    </source>
</evidence>
<dbReference type="Gene3D" id="3.30.160.60">
    <property type="entry name" value="Classic Zinc Finger"/>
    <property type="match status" value="4"/>
</dbReference>
<dbReference type="SMART" id="SM00355">
    <property type="entry name" value="ZnF_C2H2"/>
    <property type="match status" value="7"/>
</dbReference>
<dbReference type="Proteomes" id="UP000307440">
    <property type="component" value="Unassembled WGS sequence"/>
</dbReference>
<proteinExistence type="predicted"/>
<dbReference type="PROSITE" id="PS50157">
    <property type="entry name" value="ZINC_FINGER_C2H2_2"/>
    <property type="match status" value="2"/>
</dbReference>
<keyword evidence="8" id="KW-1185">Reference proteome</keyword>
<dbReference type="SMART" id="SM00451">
    <property type="entry name" value="ZnF_U1"/>
    <property type="match status" value="4"/>
</dbReference>
<sequence>MTTFYYCIHCERSFASENSLRQHVRGSPRHNHCDDCNRDFADPTGLKDHWAHNSAHHYCQICDEHFDDDDELEDHHDSEHIHYRDCNQFFQSEDGLHEHRRQSPRHAYLYCSPCRRMFQSEHALRNHMRSSAHQRKSVVCPGNSCGSMFVSTSALVLHLESGVCPSGATRSAVNRFVRQHDRNHVITDPSRLITGRGRHTGCGIDEEVTWYATRAAWNGDAYECYLCHATFSSLRALNQHLGSPRHQRKIYICRWEGCQQRFSALSAFCQHVESEKCGVMRFNAQARRIVGGMLLGVRTIN</sequence>
<dbReference type="STRING" id="230819.A0A5C3KUG9"/>
<protein>
    <recommendedName>
        <fullName evidence="6">C2H2-type domain-containing protein</fullName>
    </recommendedName>
</protein>
<dbReference type="InterPro" id="IPR003604">
    <property type="entry name" value="Matrin/U1-like-C_Znf_C2H2"/>
</dbReference>
<dbReference type="EMBL" id="ML210203">
    <property type="protein sequence ID" value="TFK24281.1"/>
    <property type="molecule type" value="Genomic_DNA"/>
</dbReference>
<keyword evidence="1" id="KW-0479">Metal-binding</keyword>
<dbReference type="InterPro" id="IPR036236">
    <property type="entry name" value="Znf_C2H2_sf"/>
</dbReference>
<dbReference type="PANTHER" id="PTHR24408:SF58">
    <property type="entry name" value="TRANSCRIPTION FACTOR (TFIIIA), PUTATIVE (AFU_ORTHOLOGUE AFUA_1G05150)-RELATED"/>
    <property type="match status" value="1"/>
</dbReference>
<evidence type="ECO:0000256" key="2">
    <source>
        <dbReference type="ARBA" id="ARBA00022737"/>
    </source>
</evidence>
<keyword evidence="3 5" id="KW-0863">Zinc-finger</keyword>
<evidence type="ECO:0000256" key="5">
    <source>
        <dbReference type="PROSITE-ProRule" id="PRU00042"/>
    </source>
</evidence>
<dbReference type="Pfam" id="PF12171">
    <property type="entry name" value="zf-C2H2_jaz"/>
    <property type="match status" value="2"/>
</dbReference>
<evidence type="ECO:0000256" key="1">
    <source>
        <dbReference type="ARBA" id="ARBA00022723"/>
    </source>
</evidence>
<reference evidence="7 8" key="1">
    <citation type="journal article" date="2019" name="Nat. Ecol. Evol.">
        <title>Megaphylogeny resolves global patterns of mushroom evolution.</title>
        <authorList>
            <person name="Varga T."/>
            <person name="Krizsan K."/>
            <person name="Foldi C."/>
            <person name="Dima B."/>
            <person name="Sanchez-Garcia M."/>
            <person name="Sanchez-Ramirez S."/>
            <person name="Szollosi G.J."/>
            <person name="Szarkandi J.G."/>
            <person name="Papp V."/>
            <person name="Albert L."/>
            <person name="Andreopoulos W."/>
            <person name="Angelini C."/>
            <person name="Antonin V."/>
            <person name="Barry K.W."/>
            <person name="Bougher N.L."/>
            <person name="Buchanan P."/>
            <person name="Buyck B."/>
            <person name="Bense V."/>
            <person name="Catcheside P."/>
            <person name="Chovatia M."/>
            <person name="Cooper J."/>
            <person name="Damon W."/>
            <person name="Desjardin D."/>
            <person name="Finy P."/>
            <person name="Geml J."/>
            <person name="Haridas S."/>
            <person name="Hughes K."/>
            <person name="Justo A."/>
            <person name="Karasinski D."/>
            <person name="Kautmanova I."/>
            <person name="Kiss B."/>
            <person name="Kocsube S."/>
            <person name="Kotiranta H."/>
            <person name="LaButti K.M."/>
            <person name="Lechner B.E."/>
            <person name="Liimatainen K."/>
            <person name="Lipzen A."/>
            <person name="Lukacs Z."/>
            <person name="Mihaltcheva S."/>
            <person name="Morgado L.N."/>
            <person name="Niskanen T."/>
            <person name="Noordeloos M.E."/>
            <person name="Ohm R.A."/>
            <person name="Ortiz-Santana B."/>
            <person name="Ovrebo C."/>
            <person name="Racz N."/>
            <person name="Riley R."/>
            <person name="Savchenko A."/>
            <person name="Shiryaev A."/>
            <person name="Soop K."/>
            <person name="Spirin V."/>
            <person name="Szebenyi C."/>
            <person name="Tomsovsky M."/>
            <person name="Tulloss R.E."/>
            <person name="Uehling J."/>
            <person name="Grigoriev I.V."/>
            <person name="Vagvolgyi C."/>
            <person name="Papp T."/>
            <person name="Martin F.M."/>
            <person name="Miettinen O."/>
            <person name="Hibbett D.S."/>
            <person name="Nagy L.G."/>
        </authorList>
    </citation>
    <scope>NUCLEOTIDE SEQUENCE [LARGE SCALE GENOMIC DNA]</scope>
    <source>
        <strain evidence="7 8">CBS 121175</strain>
    </source>
</reference>
<dbReference type="Pfam" id="PF12874">
    <property type="entry name" value="zf-met"/>
    <property type="match status" value="1"/>
</dbReference>
<evidence type="ECO:0000313" key="7">
    <source>
        <dbReference type="EMBL" id="TFK24281.1"/>
    </source>
</evidence>
<dbReference type="GO" id="GO:0043565">
    <property type="term" value="F:sequence-specific DNA binding"/>
    <property type="evidence" value="ECO:0007669"/>
    <property type="project" value="TreeGrafter"/>
</dbReference>
<dbReference type="OrthoDB" id="6077919at2759"/>
<dbReference type="SUPFAM" id="SSF57667">
    <property type="entry name" value="beta-beta-alpha zinc fingers"/>
    <property type="match status" value="3"/>
</dbReference>
<dbReference type="AlphaFoldDB" id="A0A5C3KUG9"/>
<dbReference type="InterPro" id="IPR022755">
    <property type="entry name" value="Znf_C2H2_jaz"/>
</dbReference>
<dbReference type="PROSITE" id="PS00028">
    <property type="entry name" value="ZINC_FINGER_C2H2_1"/>
    <property type="match status" value="3"/>
</dbReference>
<dbReference type="GO" id="GO:0005634">
    <property type="term" value="C:nucleus"/>
    <property type="evidence" value="ECO:0007669"/>
    <property type="project" value="TreeGrafter"/>
</dbReference>
<evidence type="ECO:0000256" key="3">
    <source>
        <dbReference type="ARBA" id="ARBA00022771"/>
    </source>
</evidence>